<keyword evidence="2" id="KW-1277">Toxin-antitoxin system</keyword>
<comment type="similarity">
    <text evidence="1">Belongs to the RelE toxin family.</text>
</comment>
<reference evidence="3 4" key="1">
    <citation type="journal article" date="2008" name="Int. J. Syst. Evol. Microbiol.">
        <title>Description of Roseateles aquatilis sp. nov. and Roseateles terrae sp. nov., in the class Betaproteobacteria, and emended description of the genus Roseateles.</title>
        <authorList>
            <person name="Gomila M."/>
            <person name="Bowien B."/>
            <person name="Falsen E."/>
            <person name="Moore E.R."/>
            <person name="Lalucat J."/>
        </authorList>
    </citation>
    <scope>NUCLEOTIDE SEQUENCE [LARGE SCALE GENOMIC DNA]</scope>
    <source>
        <strain evidence="3 4">CCUG 48205</strain>
    </source>
</reference>
<dbReference type="PANTHER" id="PTHR33755">
    <property type="entry name" value="TOXIN PARE1-RELATED"/>
    <property type="match status" value="1"/>
</dbReference>
<dbReference type="Proteomes" id="UP000197468">
    <property type="component" value="Unassembled WGS sequence"/>
</dbReference>
<keyword evidence="4" id="KW-1185">Reference proteome</keyword>
<dbReference type="InterPro" id="IPR051803">
    <property type="entry name" value="TA_system_RelE-like_toxin"/>
</dbReference>
<dbReference type="Gene3D" id="3.30.2310.20">
    <property type="entry name" value="RelE-like"/>
    <property type="match status" value="1"/>
</dbReference>
<dbReference type="AlphaFoldDB" id="A0A246J2P9"/>
<sequence length="102" mass="11767">MPAPRSVEWEESAEDLLAEILWRIRCDNEIAAERLNDDILSKLSIAACFPALYRESRRIEGAREIVVRPNFFVVYQVMPATIRVIDVVHARRDWPNPPAPSH</sequence>
<dbReference type="PANTHER" id="PTHR33755:SF6">
    <property type="entry name" value="PLASMID STABILIZATION SYSTEM PROTEIN"/>
    <property type="match status" value="1"/>
</dbReference>
<dbReference type="EMBL" id="NIOF01000010">
    <property type="protein sequence ID" value="OWQ86871.1"/>
    <property type="molecule type" value="Genomic_DNA"/>
</dbReference>
<dbReference type="Pfam" id="PF05016">
    <property type="entry name" value="ParE_toxin"/>
    <property type="match status" value="1"/>
</dbReference>
<name>A0A246J2P9_9BURK</name>
<dbReference type="InterPro" id="IPR007712">
    <property type="entry name" value="RelE/ParE_toxin"/>
</dbReference>
<protein>
    <recommendedName>
        <fullName evidence="5">Type II toxin-antitoxin system mRNA interferase toxin, RelE/StbE family</fullName>
    </recommendedName>
</protein>
<dbReference type="InterPro" id="IPR035093">
    <property type="entry name" value="RelE/ParE_toxin_dom_sf"/>
</dbReference>
<organism evidence="3 4">
    <name type="scientific">Roseateles aquatilis</name>
    <dbReference type="NCBI Taxonomy" id="431061"/>
    <lineage>
        <taxon>Bacteria</taxon>
        <taxon>Pseudomonadati</taxon>
        <taxon>Pseudomonadota</taxon>
        <taxon>Betaproteobacteria</taxon>
        <taxon>Burkholderiales</taxon>
        <taxon>Sphaerotilaceae</taxon>
        <taxon>Roseateles</taxon>
    </lineage>
</organism>
<evidence type="ECO:0000256" key="2">
    <source>
        <dbReference type="ARBA" id="ARBA00022649"/>
    </source>
</evidence>
<evidence type="ECO:0000313" key="3">
    <source>
        <dbReference type="EMBL" id="OWQ86871.1"/>
    </source>
</evidence>
<evidence type="ECO:0000313" key="4">
    <source>
        <dbReference type="Proteomes" id="UP000197468"/>
    </source>
</evidence>
<proteinExistence type="inferred from homology"/>
<accession>A0A246J2P9</accession>
<gene>
    <name evidence="3" type="ORF">CDN99_19370</name>
</gene>
<evidence type="ECO:0008006" key="5">
    <source>
        <dbReference type="Google" id="ProtNLM"/>
    </source>
</evidence>
<comment type="caution">
    <text evidence="3">The sequence shown here is derived from an EMBL/GenBank/DDBJ whole genome shotgun (WGS) entry which is preliminary data.</text>
</comment>
<evidence type="ECO:0000256" key="1">
    <source>
        <dbReference type="ARBA" id="ARBA00006226"/>
    </source>
</evidence>